<evidence type="ECO:0000313" key="4">
    <source>
        <dbReference type="EMBL" id="CAH2351717.1"/>
    </source>
</evidence>
<feature type="compositionally biased region" description="Polar residues" evidence="2">
    <location>
        <begin position="115"/>
        <end position="127"/>
    </location>
</feature>
<gene>
    <name evidence="4" type="ORF">CLIB1423_04S04368</name>
</gene>
<feature type="transmembrane region" description="Helical" evidence="3">
    <location>
        <begin position="252"/>
        <end position="270"/>
    </location>
</feature>
<protein>
    <submittedName>
        <fullName evidence="4">Uncharacterized protein</fullName>
    </submittedName>
</protein>
<keyword evidence="3" id="KW-1133">Transmembrane helix</keyword>
<sequence length="282" mass="31760">MSRLKRKEGISLGVPLPLPYKIEAQQAPGKSQPEQNLTQSKIAYSEASDEKGTIDQSLKRILVGRLRKNNRVSSSESHDHNSSQYYHGQNQNQYQYQDGGPDLEYVDRQYGGRSASGSSHANGSVNSVSNRLKTAELISKFHRLRSKIDLIESTVKSGDRVVSHSIEGQIDTLNQELDLLSQQLMSAEVDVSTLNEPSVLEELDRIRSESNKTTQSQPQLGISGLWKSHLAPILQFPGQLSNTLKVISLQRFIISLTIILFIFFTSSYYVSNLTYEYCYYYC</sequence>
<evidence type="ECO:0000256" key="1">
    <source>
        <dbReference type="SAM" id="Coils"/>
    </source>
</evidence>
<keyword evidence="3" id="KW-0812">Transmembrane</keyword>
<organism evidence="4 5">
    <name type="scientific">[Candida] railenensis</name>
    <dbReference type="NCBI Taxonomy" id="45579"/>
    <lineage>
        <taxon>Eukaryota</taxon>
        <taxon>Fungi</taxon>
        <taxon>Dikarya</taxon>
        <taxon>Ascomycota</taxon>
        <taxon>Saccharomycotina</taxon>
        <taxon>Pichiomycetes</taxon>
        <taxon>Debaryomycetaceae</taxon>
        <taxon>Kurtzmaniella</taxon>
    </lineage>
</organism>
<keyword evidence="3" id="KW-0472">Membrane</keyword>
<keyword evidence="5" id="KW-1185">Reference proteome</keyword>
<evidence type="ECO:0000313" key="5">
    <source>
        <dbReference type="Proteomes" id="UP000837801"/>
    </source>
</evidence>
<dbReference type="Proteomes" id="UP000837801">
    <property type="component" value="Unassembled WGS sequence"/>
</dbReference>
<dbReference type="AlphaFoldDB" id="A0A9P0QMZ8"/>
<name>A0A9P0QMZ8_9ASCO</name>
<feature type="coiled-coil region" evidence="1">
    <location>
        <begin position="163"/>
        <end position="190"/>
    </location>
</feature>
<evidence type="ECO:0000256" key="3">
    <source>
        <dbReference type="SAM" id="Phobius"/>
    </source>
</evidence>
<accession>A0A9P0QMZ8</accession>
<proteinExistence type="predicted"/>
<dbReference type="EMBL" id="CAKXYY010000004">
    <property type="protein sequence ID" value="CAH2351717.1"/>
    <property type="molecule type" value="Genomic_DNA"/>
</dbReference>
<evidence type="ECO:0000256" key="2">
    <source>
        <dbReference type="SAM" id="MobiDB-lite"/>
    </source>
</evidence>
<comment type="caution">
    <text evidence="4">The sequence shown here is derived from an EMBL/GenBank/DDBJ whole genome shotgun (WGS) entry which is preliminary data.</text>
</comment>
<reference evidence="4" key="1">
    <citation type="submission" date="2022-03" db="EMBL/GenBank/DDBJ databases">
        <authorList>
            <person name="Legras J.-L."/>
            <person name="Devillers H."/>
            <person name="Grondin C."/>
        </authorList>
    </citation>
    <scope>NUCLEOTIDE SEQUENCE</scope>
    <source>
        <strain evidence="4">CLIB 1423</strain>
    </source>
</reference>
<keyword evidence="1" id="KW-0175">Coiled coil</keyword>
<feature type="region of interest" description="Disordered" evidence="2">
    <location>
        <begin position="92"/>
        <end position="127"/>
    </location>
</feature>